<evidence type="ECO:0000313" key="3">
    <source>
        <dbReference type="EMBL" id="KAF9592557.1"/>
    </source>
</evidence>
<comment type="caution">
    <text evidence="3">The sequence shown here is derived from an EMBL/GenBank/DDBJ whole genome shotgun (WGS) entry which is preliminary data.</text>
</comment>
<feature type="domain" description="Myb/SANT-like" evidence="2">
    <location>
        <begin position="4"/>
        <end position="59"/>
    </location>
</feature>
<proteinExistence type="predicted"/>
<evidence type="ECO:0000256" key="1">
    <source>
        <dbReference type="SAM" id="MobiDB-lite"/>
    </source>
</evidence>
<feature type="compositionally biased region" description="Acidic residues" evidence="1">
    <location>
        <begin position="194"/>
        <end position="214"/>
    </location>
</feature>
<organism evidence="3 4">
    <name type="scientific">Coptis chinensis</name>
    <dbReference type="NCBI Taxonomy" id="261450"/>
    <lineage>
        <taxon>Eukaryota</taxon>
        <taxon>Viridiplantae</taxon>
        <taxon>Streptophyta</taxon>
        <taxon>Embryophyta</taxon>
        <taxon>Tracheophyta</taxon>
        <taxon>Spermatophyta</taxon>
        <taxon>Magnoliopsida</taxon>
        <taxon>Ranunculales</taxon>
        <taxon>Ranunculaceae</taxon>
        <taxon>Coptidoideae</taxon>
        <taxon>Coptis</taxon>
    </lineage>
</organism>
<evidence type="ECO:0000313" key="4">
    <source>
        <dbReference type="Proteomes" id="UP000631114"/>
    </source>
</evidence>
<dbReference type="Pfam" id="PF12776">
    <property type="entry name" value="Myb_DNA-bind_3"/>
    <property type="match status" value="1"/>
</dbReference>
<keyword evidence="4" id="KW-1185">Reference proteome</keyword>
<feature type="compositionally biased region" description="Polar residues" evidence="1">
    <location>
        <begin position="234"/>
        <end position="244"/>
    </location>
</feature>
<dbReference type="AlphaFoldDB" id="A0A835H6G0"/>
<sequence>MRPDFSEIAEEEVQQSHIDNRLRQMRLEYRNFLELKGRSGVTYIPSKQEFEASNDYWREIMKNGKESKKFKAFRDRGIKWDLEKLTIVMGQSHSTGDSSFALNGMDDINNNTIEDSHDQQATYESNISATKTPSPMVEKAAKSTEVEVVEVINVADNLVVVNEQFVQASAGKSLCQDGTENFVEGALEDVEYGIDNEDGSETDDEVGSGSEDEVSSGSKPEYTDALNAPVETLVPTSECSNEATANLAENLVTTE</sequence>
<feature type="region of interest" description="Disordered" evidence="1">
    <location>
        <begin position="194"/>
        <end position="255"/>
    </location>
</feature>
<evidence type="ECO:0000259" key="2">
    <source>
        <dbReference type="Pfam" id="PF12776"/>
    </source>
</evidence>
<reference evidence="3 4" key="1">
    <citation type="submission" date="2020-10" db="EMBL/GenBank/DDBJ databases">
        <title>The Coptis chinensis genome and diversification of protoberbering-type alkaloids.</title>
        <authorList>
            <person name="Wang B."/>
            <person name="Shu S."/>
            <person name="Song C."/>
            <person name="Liu Y."/>
        </authorList>
    </citation>
    <scope>NUCLEOTIDE SEQUENCE [LARGE SCALE GENOMIC DNA]</scope>
    <source>
        <strain evidence="3">HL-2020</strain>
        <tissue evidence="3">Leaf</tissue>
    </source>
</reference>
<dbReference type="OrthoDB" id="4955136at2759"/>
<name>A0A835H6G0_9MAGN</name>
<protein>
    <recommendedName>
        <fullName evidence="2">Myb/SANT-like domain-containing protein</fullName>
    </recommendedName>
</protein>
<gene>
    <name evidence="3" type="ORF">IFM89_015770</name>
</gene>
<dbReference type="InterPro" id="IPR024752">
    <property type="entry name" value="Myb/SANT-like_dom"/>
</dbReference>
<dbReference type="EMBL" id="JADFTS010000008">
    <property type="protein sequence ID" value="KAF9592557.1"/>
    <property type="molecule type" value="Genomic_DNA"/>
</dbReference>
<accession>A0A835H6G0</accession>
<dbReference type="Proteomes" id="UP000631114">
    <property type="component" value="Unassembled WGS sequence"/>
</dbReference>